<organism evidence="4 5">
    <name type="scientific">Cirrhinus molitorella</name>
    <name type="common">mud carp</name>
    <dbReference type="NCBI Taxonomy" id="172907"/>
    <lineage>
        <taxon>Eukaryota</taxon>
        <taxon>Metazoa</taxon>
        <taxon>Chordata</taxon>
        <taxon>Craniata</taxon>
        <taxon>Vertebrata</taxon>
        <taxon>Euteleostomi</taxon>
        <taxon>Actinopterygii</taxon>
        <taxon>Neopterygii</taxon>
        <taxon>Teleostei</taxon>
        <taxon>Ostariophysi</taxon>
        <taxon>Cypriniformes</taxon>
        <taxon>Cyprinidae</taxon>
        <taxon>Labeoninae</taxon>
        <taxon>Labeonini</taxon>
        <taxon>Cirrhinus</taxon>
    </lineage>
</organism>
<evidence type="ECO:0000256" key="2">
    <source>
        <dbReference type="PROSITE-ProRule" id="PRU00069"/>
    </source>
</evidence>
<comment type="caution">
    <text evidence="4">The sequence shown here is derived from an EMBL/GenBank/DDBJ whole genome shotgun (WGS) entry which is preliminary data.</text>
</comment>
<dbReference type="InterPro" id="IPR001158">
    <property type="entry name" value="DIX"/>
</dbReference>
<dbReference type="Proteomes" id="UP001558613">
    <property type="component" value="Unassembled WGS sequence"/>
</dbReference>
<dbReference type="PROSITE" id="PS50841">
    <property type="entry name" value="DIX"/>
    <property type="match status" value="1"/>
</dbReference>
<dbReference type="Pfam" id="PF00778">
    <property type="entry name" value="DIX"/>
    <property type="match status" value="1"/>
</dbReference>
<sequence>MYDTERRDDQDANTANPVKMTHTPLQLNDEFEELQTNKASSADTCRRRNRHQCHYCILIMLFTKDTGECVTVVYCYGGDVIPYRTCVQGVSAVTLGLFKSLLTRRGLFRFFFKTASVEFDCGAVYEEIREDAAVLPTFDRKIIARVERMSE</sequence>
<keyword evidence="1 2" id="KW-0879">Wnt signaling pathway</keyword>
<evidence type="ECO:0000313" key="5">
    <source>
        <dbReference type="Proteomes" id="UP001558613"/>
    </source>
</evidence>
<evidence type="ECO:0000313" key="4">
    <source>
        <dbReference type="EMBL" id="KAL1281614.1"/>
    </source>
</evidence>
<name>A0ABR3NXG7_9TELE</name>
<dbReference type="SMART" id="SM00021">
    <property type="entry name" value="DAX"/>
    <property type="match status" value="1"/>
</dbReference>
<evidence type="ECO:0000259" key="3">
    <source>
        <dbReference type="PROSITE" id="PS50841"/>
    </source>
</evidence>
<feature type="domain" description="DIX" evidence="3">
    <location>
        <begin position="67"/>
        <end position="150"/>
    </location>
</feature>
<dbReference type="InterPro" id="IPR043581">
    <property type="entry name" value="Axin-like"/>
</dbReference>
<gene>
    <name evidence="4" type="ORF">QQF64_000417</name>
</gene>
<dbReference type="Gene3D" id="2.40.240.130">
    <property type="match status" value="1"/>
</dbReference>
<accession>A0ABR3NXG7</accession>
<reference evidence="4 5" key="1">
    <citation type="submission" date="2023-09" db="EMBL/GenBank/DDBJ databases">
        <authorList>
            <person name="Wang M."/>
        </authorList>
    </citation>
    <scope>NUCLEOTIDE SEQUENCE [LARGE SCALE GENOMIC DNA]</scope>
    <source>
        <strain evidence="4">GT-2023</strain>
        <tissue evidence="4">Liver</tissue>
    </source>
</reference>
<evidence type="ECO:0000256" key="1">
    <source>
        <dbReference type="ARBA" id="ARBA00022687"/>
    </source>
</evidence>
<dbReference type="InterPro" id="IPR029071">
    <property type="entry name" value="Ubiquitin-like_domsf"/>
</dbReference>
<protein>
    <recommendedName>
        <fullName evidence="3">DIX domain-containing protein</fullName>
    </recommendedName>
</protein>
<proteinExistence type="predicted"/>
<dbReference type="InterPro" id="IPR038207">
    <property type="entry name" value="DIX_dom_sf"/>
</dbReference>
<dbReference type="PANTHER" id="PTHR46102:SF2">
    <property type="entry name" value="AXIN"/>
    <property type="match status" value="1"/>
</dbReference>
<keyword evidence="5" id="KW-1185">Reference proteome</keyword>
<dbReference type="PANTHER" id="PTHR46102">
    <property type="entry name" value="AXIN"/>
    <property type="match status" value="1"/>
</dbReference>
<dbReference type="EMBL" id="JAYMGO010000001">
    <property type="protein sequence ID" value="KAL1281614.1"/>
    <property type="molecule type" value="Genomic_DNA"/>
</dbReference>
<dbReference type="SUPFAM" id="SSF54236">
    <property type="entry name" value="Ubiquitin-like"/>
    <property type="match status" value="1"/>
</dbReference>